<organism evidence="2 3">
    <name type="scientific">Cyclocybe aegerita</name>
    <name type="common">Black poplar mushroom</name>
    <name type="synonym">Agrocybe aegerita</name>
    <dbReference type="NCBI Taxonomy" id="1973307"/>
    <lineage>
        <taxon>Eukaryota</taxon>
        <taxon>Fungi</taxon>
        <taxon>Dikarya</taxon>
        <taxon>Basidiomycota</taxon>
        <taxon>Agaricomycotina</taxon>
        <taxon>Agaricomycetes</taxon>
        <taxon>Agaricomycetidae</taxon>
        <taxon>Agaricales</taxon>
        <taxon>Agaricineae</taxon>
        <taxon>Bolbitiaceae</taxon>
        <taxon>Cyclocybe</taxon>
    </lineage>
</organism>
<comment type="caution">
    <text evidence="2">The sequence shown here is derived from an EMBL/GenBank/DDBJ whole genome shotgun (WGS) entry which is preliminary data.</text>
</comment>
<evidence type="ECO:0000256" key="1">
    <source>
        <dbReference type="SAM" id="MobiDB-lite"/>
    </source>
</evidence>
<reference evidence="2 3" key="1">
    <citation type="submission" date="2020-01" db="EMBL/GenBank/DDBJ databases">
        <authorList>
            <person name="Gupta K D."/>
        </authorList>
    </citation>
    <scope>NUCLEOTIDE SEQUENCE [LARGE SCALE GENOMIC DNA]</scope>
</reference>
<dbReference type="Proteomes" id="UP000467700">
    <property type="component" value="Unassembled WGS sequence"/>
</dbReference>
<sequence length="112" mass="11952">MPTPTPPPPTPWHCRPPTTSTTLADMPRHVSHHRPPNIAQSSSNTALGPPISTVGALWIRGTPSSMPRPYQPPVHNGNRHDNPPLSPSPLSHSTSASAQPALTCHLSTRMKG</sequence>
<feature type="compositionally biased region" description="Low complexity" evidence="1">
    <location>
        <begin position="88"/>
        <end position="98"/>
    </location>
</feature>
<dbReference type="EMBL" id="CACVBS010000057">
    <property type="protein sequence ID" value="CAA7266997.1"/>
    <property type="molecule type" value="Genomic_DNA"/>
</dbReference>
<proteinExistence type="predicted"/>
<dbReference type="AlphaFoldDB" id="A0A8S0WNY0"/>
<feature type="region of interest" description="Disordered" evidence="1">
    <location>
        <begin position="1"/>
        <end position="112"/>
    </location>
</feature>
<name>A0A8S0WNY0_CYCAE</name>
<gene>
    <name evidence="2" type="ORF">AAE3_LOCUS9148</name>
</gene>
<evidence type="ECO:0000313" key="2">
    <source>
        <dbReference type="EMBL" id="CAA7266997.1"/>
    </source>
</evidence>
<protein>
    <submittedName>
        <fullName evidence="2">Uncharacterized protein</fullName>
    </submittedName>
</protein>
<keyword evidence="3" id="KW-1185">Reference proteome</keyword>
<accession>A0A8S0WNY0</accession>
<evidence type="ECO:0000313" key="3">
    <source>
        <dbReference type="Proteomes" id="UP000467700"/>
    </source>
</evidence>
<feature type="compositionally biased region" description="Pro residues" evidence="1">
    <location>
        <begin position="1"/>
        <end position="11"/>
    </location>
</feature>